<dbReference type="CDD" id="cd09071">
    <property type="entry name" value="FAR_C"/>
    <property type="match status" value="1"/>
</dbReference>
<dbReference type="InterPro" id="IPR036291">
    <property type="entry name" value="NAD(P)-bd_dom_sf"/>
</dbReference>
<evidence type="ECO:0000256" key="2">
    <source>
        <dbReference type="ARBA" id="ARBA00022516"/>
    </source>
</evidence>
<dbReference type="Gene3D" id="3.40.50.720">
    <property type="entry name" value="NAD(P)-binding Rossmann-like Domain"/>
    <property type="match status" value="1"/>
</dbReference>
<feature type="domain" description="Fatty acyl-CoA reductase C-terminal" evidence="5">
    <location>
        <begin position="437"/>
        <end position="507"/>
    </location>
</feature>
<accession>A0ABD1I073</accession>
<dbReference type="Proteomes" id="UP001567538">
    <property type="component" value="Unassembled WGS sequence"/>
</dbReference>
<reference evidence="7 8" key="1">
    <citation type="submission" date="2024-06" db="EMBL/GenBank/DDBJ databases">
        <title>A chromosome level genome sequence of Diviner's sage (Salvia divinorum).</title>
        <authorList>
            <person name="Ford S.A."/>
            <person name="Ro D.-K."/>
            <person name="Ness R.W."/>
            <person name="Phillips M.A."/>
        </authorList>
    </citation>
    <scope>NUCLEOTIDE SEQUENCE [LARGE SCALE GENOMIC DNA]</scope>
    <source>
        <strain evidence="7">SAF-2024a</strain>
        <tissue evidence="7">Leaf</tissue>
    </source>
</reference>
<evidence type="ECO:0000256" key="4">
    <source>
        <dbReference type="RuleBase" id="RU363097"/>
    </source>
</evidence>
<dbReference type="InterPro" id="IPR033640">
    <property type="entry name" value="FAR_C"/>
</dbReference>
<comment type="caution">
    <text evidence="7">The sequence shown here is derived from an EMBL/GenBank/DDBJ whole genome shotgun (WGS) entry which is preliminary data.</text>
</comment>
<dbReference type="GO" id="GO:0102965">
    <property type="term" value="F:alcohol-forming long-chain fatty acyl-CoA reductase activity"/>
    <property type="evidence" value="ECO:0007669"/>
    <property type="project" value="UniProtKB-EC"/>
</dbReference>
<dbReference type="Pfam" id="PF03015">
    <property type="entry name" value="Sterile"/>
    <property type="match status" value="1"/>
</dbReference>
<dbReference type="EC" id="1.2.1.84" evidence="4"/>
<dbReference type="Pfam" id="PF07993">
    <property type="entry name" value="NAD_binding_4"/>
    <property type="match status" value="1"/>
</dbReference>
<comment type="catalytic activity">
    <reaction evidence="4">
        <text>a long-chain fatty acyl-CoA + 2 NADPH + 2 H(+) = a long-chain primary fatty alcohol + 2 NADP(+) + CoA</text>
        <dbReference type="Rhea" id="RHEA:52716"/>
        <dbReference type="ChEBI" id="CHEBI:15378"/>
        <dbReference type="ChEBI" id="CHEBI:57287"/>
        <dbReference type="ChEBI" id="CHEBI:57783"/>
        <dbReference type="ChEBI" id="CHEBI:58349"/>
        <dbReference type="ChEBI" id="CHEBI:77396"/>
        <dbReference type="ChEBI" id="CHEBI:83139"/>
        <dbReference type="EC" id="1.2.1.84"/>
    </reaction>
</comment>
<dbReference type="PANTHER" id="PTHR11011:SF45">
    <property type="entry name" value="FATTY ACYL-COA REDUCTASE CG8306-RELATED"/>
    <property type="match status" value="1"/>
</dbReference>
<feature type="domain" description="Thioester reductase (TE)" evidence="6">
    <location>
        <begin position="95"/>
        <end position="379"/>
    </location>
</feature>
<evidence type="ECO:0000256" key="1">
    <source>
        <dbReference type="ARBA" id="ARBA00005928"/>
    </source>
</evidence>
<keyword evidence="3 4" id="KW-0443">Lipid metabolism</keyword>
<dbReference type="SUPFAM" id="SSF51735">
    <property type="entry name" value="NAD(P)-binding Rossmann-fold domains"/>
    <property type="match status" value="1"/>
</dbReference>
<keyword evidence="2 4" id="KW-0444">Lipid biosynthesis</keyword>
<keyword evidence="8" id="KW-1185">Reference proteome</keyword>
<evidence type="ECO:0000259" key="5">
    <source>
        <dbReference type="Pfam" id="PF03015"/>
    </source>
</evidence>
<evidence type="ECO:0000313" key="8">
    <source>
        <dbReference type="Proteomes" id="UP001567538"/>
    </source>
</evidence>
<comment type="function">
    <text evidence="4">Catalyzes the reduction of fatty acyl-CoA to fatty alcohols.</text>
</comment>
<sequence length="508" mass="57227">MLVNAATTSFFYPPTPIKPNSVGKSFTKASLPFTTNIHPNFYGFNVKNIAKRNSRFSCLCHPPPPSSEVAVASDCEEVDAGIGIHDFFVGKNIFVTGATGLLGKVIVEKILRSTLVGKVYLLIKARDKEDAFNRLNCEIISSELFMCLKEKYGKSFEAFVKAKVIAVVGDICQPNLGMDFESIESIRKDVNVIIHSAACTTFYERYDLIFDINVIAPQRIMRFAKTCNQLQLFTHISTAYVTEREEGVVLEKPLNIGGLDVADEISLLLKSSPNNIEATIFFKKLGQQRAKLLGWSSTYQLSKAMGEMCLNEMRGDVPLLIIRPACIESCYREPLPGWIQGLRTLGPVIVSYGKGILPAYYANPQVPLDIVPADLVANTTIAAIAKHGKGHVAQQPAMQKYQKSKFFDDFEEFSKFLREEIMRNNGGGEDRKIIRRCNAKAEYVEQLCKMYEFTGFFKPRFHAGNTKRLIQEMSKEEKLDFEVDVKNIDWKMYFHEIYVPGETKYAIN</sequence>
<dbReference type="InterPro" id="IPR026055">
    <property type="entry name" value="FAR"/>
</dbReference>
<gene>
    <name evidence="7" type="ORF">AAHA92_04742</name>
</gene>
<protein>
    <recommendedName>
        <fullName evidence="4">Fatty acyl-CoA reductase</fullName>
        <ecNumber evidence="4">1.2.1.84</ecNumber>
    </recommendedName>
</protein>
<proteinExistence type="inferred from homology"/>
<dbReference type="InterPro" id="IPR013120">
    <property type="entry name" value="FAR_NAD-bd"/>
</dbReference>
<evidence type="ECO:0000256" key="3">
    <source>
        <dbReference type="ARBA" id="ARBA00023098"/>
    </source>
</evidence>
<comment type="similarity">
    <text evidence="1 4">Belongs to the fatty acyl-CoA reductase family.</text>
</comment>
<dbReference type="EMBL" id="JBEAFC010000003">
    <property type="protein sequence ID" value="KAL1562129.1"/>
    <property type="molecule type" value="Genomic_DNA"/>
</dbReference>
<dbReference type="CDD" id="cd05236">
    <property type="entry name" value="FAR-N_SDR_e"/>
    <property type="match status" value="1"/>
</dbReference>
<dbReference type="GO" id="GO:0006629">
    <property type="term" value="P:lipid metabolic process"/>
    <property type="evidence" value="ECO:0007669"/>
    <property type="project" value="UniProtKB-KW"/>
</dbReference>
<keyword evidence="4" id="KW-0521">NADP</keyword>
<evidence type="ECO:0000313" key="7">
    <source>
        <dbReference type="EMBL" id="KAL1562129.1"/>
    </source>
</evidence>
<name>A0ABD1I073_SALDI</name>
<dbReference type="PANTHER" id="PTHR11011">
    <property type="entry name" value="MALE STERILITY PROTEIN 2-RELATED"/>
    <property type="match status" value="1"/>
</dbReference>
<evidence type="ECO:0000259" key="6">
    <source>
        <dbReference type="Pfam" id="PF07993"/>
    </source>
</evidence>
<keyword evidence="4 7" id="KW-0560">Oxidoreductase</keyword>
<dbReference type="AlphaFoldDB" id="A0ABD1I073"/>
<organism evidence="7 8">
    <name type="scientific">Salvia divinorum</name>
    <name type="common">Maria pastora</name>
    <name type="synonym">Diviner's sage</name>
    <dbReference type="NCBI Taxonomy" id="28513"/>
    <lineage>
        <taxon>Eukaryota</taxon>
        <taxon>Viridiplantae</taxon>
        <taxon>Streptophyta</taxon>
        <taxon>Embryophyta</taxon>
        <taxon>Tracheophyta</taxon>
        <taxon>Spermatophyta</taxon>
        <taxon>Magnoliopsida</taxon>
        <taxon>eudicotyledons</taxon>
        <taxon>Gunneridae</taxon>
        <taxon>Pentapetalae</taxon>
        <taxon>asterids</taxon>
        <taxon>lamiids</taxon>
        <taxon>Lamiales</taxon>
        <taxon>Lamiaceae</taxon>
        <taxon>Nepetoideae</taxon>
        <taxon>Mentheae</taxon>
        <taxon>Salviinae</taxon>
        <taxon>Salvia</taxon>
        <taxon>Salvia subgen. Calosphace</taxon>
    </lineage>
</organism>